<comment type="catalytic activity">
    <reaction evidence="5">
        <text>adenylyl-molybdopterin + molybdate = Mo-molybdopterin + AMP + H(+)</text>
        <dbReference type="Rhea" id="RHEA:35047"/>
        <dbReference type="ChEBI" id="CHEBI:15378"/>
        <dbReference type="ChEBI" id="CHEBI:36264"/>
        <dbReference type="ChEBI" id="CHEBI:62727"/>
        <dbReference type="ChEBI" id="CHEBI:71302"/>
        <dbReference type="ChEBI" id="CHEBI:456215"/>
        <dbReference type="EC" id="2.10.1.1"/>
    </reaction>
</comment>
<dbReference type="PANTHER" id="PTHR10192:SF5">
    <property type="entry name" value="GEPHYRIN"/>
    <property type="match status" value="1"/>
</dbReference>
<evidence type="ECO:0000256" key="5">
    <source>
        <dbReference type="ARBA" id="ARBA00047317"/>
    </source>
</evidence>
<dbReference type="KEGG" id="aue:C5O00_07090"/>
<keyword evidence="4 6" id="KW-0501">Molybdenum cofactor biosynthesis</keyword>
<dbReference type="InterPro" id="IPR036425">
    <property type="entry name" value="MoaB/Mog-like_dom_sf"/>
</dbReference>
<comment type="function">
    <text evidence="1 6">Catalyzes the insertion of molybdate into adenylated molybdopterin with the concomitant release of AMP.</text>
</comment>
<evidence type="ECO:0000256" key="6">
    <source>
        <dbReference type="RuleBase" id="RU365090"/>
    </source>
</evidence>
<evidence type="ECO:0000256" key="2">
    <source>
        <dbReference type="ARBA" id="ARBA00005046"/>
    </source>
</evidence>
<dbReference type="Gene3D" id="3.90.105.10">
    <property type="entry name" value="Molybdopterin biosynthesis moea protein, domain 2"/>
    <property type="match status" value="1"/>
</dbReference>
<dbReference type="InterPro" id="IPR005110">
    <property type="entry name" value="MoeA_linker/N"/>
</dbReference>
<gene>
    <name evidence="8" type="ORF">C5O00_07090</name>
</gene>
<dbReference type="InterPro" id="IPR036688">
    <property type="entry name" value="MoeA_C_domain_IV_sf"/>
</dbReference>
<dbReference type="CDD" id="cd00887">
    <property type="entry name" value="MoeA"/>
    <property type="match status" value="1"/>
</dbReference>
<dbReference type="Pfam" id="PF03453">
    <property type="entry name" value="MoeA_N"/>
    <property type="match status" value="1"/>
</dbReference>
<keyword evidence="9" id="KW-1185">Reference proteome</keyword>
<dbReference type="NCBIfam" id="NF045515">
    <property type="entry name" value="Glp_gephyrin"/>
    <property type="match status" value="1"/>
</dbReference>
<comment type="pathway">
    <text evidence="2 6">Cofactor biosynthesis; molybdopterin biosynthesis.</text>
</comment>
<dbReference type="GO" id="GO:0061599">
    <property type="term" value="F:molybdopterin molybdotransferase activity"/>
    <property type="evidence" value="ECO:0007669"/>
    <property type="project" value="UniProtKB-UniRule"/>
</dbReference>
<dbReference type="Pfam" id="PF03454">
    <property type="entry name" value="MoeA_C"/>
    <property type="match status" value="1"/>
</dbReference>
<dbReference type="PANTHER" id="PTHR10192">
    <property type="entry name" value="MOLYBDOPTERIN BIOSYNTHESIS PROTEIN"/>
    <property type="match status" value="1"/>
</dbReference>
<keyword evidence="6 8" id="KW-0808">Transferase</keyword>
<dbReference type="SMART" id="SM00852">
    <property type="entry name" value="MoCF_biosynth"/>
    <property type="match status" value="1"/>
</dbReference>
<dbReference type="EMBL" id="CP027062">
    <property type="protein sequence ID" value="AVI50954.1"/>
    <property type="molecule type" value="Genomic_DNA"/>
</dbReference>
<dbReference type="OrthoDB" id="9804758at2"/>
<dbReference type="PROSITE" id="PS01079">
    <property type="entry name" value="MOCF_BIOSYNTHESIS_2"/>
    <property type="match status" value="1"/>
</dbReference>
<evidence type="ECO:0000256" key="1">
    <source>
        <dbReference type="ARBA" id="ARBA00002901"/>
    </source>
</evidence>
<dbReference type="InterPro" id="IPR008284">
    <property type="entry name" value="MoCF_biosynth_CS"/>
</dbReference>
<keyword evidence="6" id="KW-0479">Metal-binding</keyword>
<keyword evidence="6" id="KW-0460">Magnesium</keyword>
<dbReference type="Gene3D" id="3.40.980.10">
    <property type="entry name" value="MoaB/Mog-like domain"/>
    <property type="match status" value="1"/>
</dbReference>
<name>A0A2S0HWN1_9FLAO</name>
<dbReference type="GO" id="GO:0006777">
    <property type="term" value="P:Mo-molybdopterin cofactor biosynthetic process"/>
    <property type="evidence" value="ECO:0007669"/>
    <property type="project" value="UniProtKB-UniRule"/>
</dbReference>
<dbReference type="Gene3D" id="2.40.340.10">
    <property type="entry name" value="MoeA, C-terminal, domain IV"/>
    <property type="match status" value="1"/>
</dbReference>
<evidence type="ECO:0000256" key="4">
    <source>
        <dbReference type="ARBA" id="ARBA00023150"/>
    </source>
</evidence>
<dbReference type="RefSeq" id="WP_105216172.1">
    <property type="nucleotide sequence ID" value="NZ_CP027062.1"/>
</dbReference>
<dbReference type="GO" id="GO:0005829">
    <property type="term" value="C:cytosol"/>
    <property type="evidence" value="ECO:0007669"/>
    <property type="project" value="TreeGrafter"/>
</dbReference>
<feature type="domain" description="MoaB/Mog" evidence="7">
    <location>
        <begin position="172"/>
        <end position="310"/>
    </location>
</feature>
<dbReference type="InterPro" id="IPR001453">
    <property type="entry name" value="MoaB/Mog_dom"/>
</dbReference>
<keyword evidence="6" id="KW-0500">Molybdenum</keyword>
<organism evidence="8 9">
    <name type="scientific">Pukyongia salina</name>
    <dbReference type="NCBI Taxonomy" id="2094025"/>
    <lineage>
        <taxon>Bacteria</taxon>
        <taxon>Pseudomonadati</taxon>
        <taxon>Bacteroidota</taxon>
        <taxon>Flavobacteriia</taxon>
        <taxon>Flavobacteriales</taxon>
        <taxon>Flavobacteriaceae</taxon>
        <taxon>Pukyongia</taxon>
    </lineage>
</organism>
<dbReference type="InterPro" id="IPR038987">
    <property type="entry name" value="MoeA-like"/>
</dbReference>
<evidence type="ECO:0000313" key="9">
    <source>
        <dbReference type="Proteomes" id="UP000238442"/>
    </source>
</evidence>
<dbReference type="InterPro" id="IPR036135">
    <property type="entry name" value="MoeA_linker/N_sf"/>
</dbReference>
<dbReference type="SUPFAM" id="SSF63867">
    <property type="entry name" value="MoeA C-terminal domain-like"/>
    <property type="match status" value="1"/>
</dbReference>
<sequence length="393" mass="42618">MISVEEAISIVKNSIVKTSETEVISLGSALGYVLSEDVVSPIDMPPFRQSAMDGYALNLGDTNNYEIIAEIKAGDTSLPQLNKGQAARIFTGAAVPHSANAIAIQEHVTAENTMLTLEKEVAIGANIRGQGEQVKKGQVALAAGSVINPAAIGFLASLGISKIAVHTKPSVAIVTTGNELIPAGTPLKHGEIYESNALMLESAMRRCNYTNVSTFKVKDNFENTVSLIRDLNKKFDFIIITGGISVGDYDFVGKALEELEVTPLFYKVKQKPGKPLYFGKTQKNFIFALPGNPAASLSCFYNYVLPGLEIASGNTDFSLPRIRARSTSNYQKKGDRAQFLKARYQQDEVTILDGQSSSMLHTFAIANALVYLPEDTFEIKIKDEVEVIMLPIN</sequence>
<dbReference type="GO" id="GO:0046872">
    <property type="term" value="F:metal ion binding"/>
    <property type="evidence" value="ECO:0007669"/>
    <property type="project" value="UniProtKB-UniRule"/>
</dbReference>
<dbReference type="SUPFAM" id="SSF63882">
    <property type="entry name" value="MoeA N-terminal region -like"/>
    <property type="match status" value="1"/>
</dbReference>
<reference evidence="8 9" key="1">
    <citation type="submission" date="2018-02" db="EMBL/GenBank/DDBJ databases">
        <title>Genomic analysis of the strain RR4-38 isolated from a seawater recirculating aquaculture system.</title>
        <authorList>
            <person name="Kim Y.-S."/>
            <person name="Jang Y.H."/>
            <person name="Kim K.-H."/>
        </authorList>
    </citation>
    <scope>NUCLEOTIDE SEQUENCE [LARGE SCALE GENOMIC DNA]</scope>
    <source>
        <strain evidence="8 9">RR4-38</strain>
    </source>
</reference>
<comment type="cofactor">
    <cofactor evidence="6">
        <name>Mg(2+)</name>
        <dbReference type="ChEBI" id="CHEBI:18420"/>
    </cofactor>
</comment>
<evidence type="ECO:0000256" key="3">
    <source>
        <dbReference type="ARBA" id="ARBA00010763"/>
    </source>
</evidence>
<accession>A0A2S0HWN1</accession>
<evidence type="ECO:0000313" key="8">
    <source>
        <dbReference type="EMBL" id="AVI50954.1"/>
    </source>
</evidence>
<dbReference type="Pfam" id="PF00994">
    <property type="entry name" value="MoCF_biosynth"/>
    <property type="match status" value="1"/>
</dbReference>
<dbReference type="SUPFAM" id="SSF53218">
    <property type="entry name" value="Molybdenum cofactor biosynthesis proteins"/>
    <property type="match status" value="1"/>
</dbReference>
<dbReference type="AlphaFoldDB" id="A0A2S0HWN1"/>
<comment type="similarity">
    <text evidence="3 6">Belongs to the MoeA family.</text>
</comment>
<dbReference type="InterPro" id="IPR005111">
    <property type="entry name" value="MoeA_C_domain_IV"/>
</dbReference>
<dbReference type="Proteomes" id="UP000238442">
    <property type="component" value="Chromosome"/>
</dbReference>
<dbReference type="UniPathway" id="UPA00344"/>
<dbReference type="Gene3D" id="2.170.190.11">
    <property type="entry name" value="Molybdopterin biosynthesis moea protein, domain 3"/>
    <property type="match status" value="1"/>
</dbReference>
<dbReference type="NCBIfam" id="TIGR00177">
    <property type="entry name" value="molyb_syn"/>
    <property type="match status" value="1"/>
</dbReference>
<evidence type="ECO:0000259" key="7">
    <source>
        <dbReference type="SMART" id="SM00852"/>
    </source>
</evidence>
<proteinExistence type="inferred from homology"/>
<protein>
    <recommendedName>
        <fullName evidence="6">Molybdopterin molybdenumtransferase</fullName>
        <ecNumber evidence="6">2.10.1.1</ecNumber>
    </recommendedName>
</protein>
<dbReference type="EC" id="2.10.1.1" evidence="6"/>